<sequence>MSFVRRLFIVLLLAIPMAAGPVAAQENTVPTNKAGLRTLAPILEDVTPAVANIPVTTRSPMETNPLYNDPFFRQIF</sequence>
<dbReference type="AlphaFoldDB" id="A0A1I7BUG1"/>
<keyword evidence="1" id="KW-0732">Signal</keyword>
<gene>
    <name evidence="2" type="ORF">SAMN05216236_11240</name>
</gene>
<accession>A0A1I7BUG1</accession>
<evidence type="ECO:0000313" key="2">
    <source>
        <dbReference type="EMBL" id="SFT90780.1"/>
    </source>
</evidence>
<dbReference type="EMBL" id="FPAW01000012">
    <property type="protein sequence ID" value="SFT90780.1"/>
    <property type="molecule type" value="Genomic_DNA"/>
</dbReference>
<name>A0A1I7BUG1_9RHOB</name>
<protein>
    <recommendedName>
        <fullName evidence="4">Serine protease</fullName>
    </recommendedName>
</protein>
<feature type="signal peptide" evidence="1">
    <location>
        <begin position="1"/>
        <end position="24"/>
    </location>
</feature>
<evidence type="ECO:0000313" key="3">
    <source>
        <dbReference type="Proteomes" id="UP000182466"/>
    </source>
</evidence>
<feature type="chain" id="PRO_5010238871" description="Serine protease" evidence="1">
    <location>
        <begin position="25"/>
        <end position="76"/>
    </location>
</feature>
<evidence type="ECO:0000256" key="1">
    <source>
        <dbReference type="SAM" id="SignalP"/>
    </source>
</evidence>
<dbReference type="Proteomes" id="UP000182466">
    <property type="component" value="Unassembled WGS sequence"/>
</dbReference>
<evidence type="ECO:0008006" key="4">
    <source>
        <dbReference type="Google" id="ProtNLM"/>
    </source>
</evidence>
<keyword evidence="3" id="KW-1185">Reference proteome</keyword>
<dbReference type="STRING" id="999627.SAMN05216236_11240"/>
<organism evidence="2 3">
    <name type="scientific">Sedimentitalea nanhaiensis</name>
    <dbReference type="NCBI Taxonomy" id="999627"/>
    <lineage>
        <taxon>Bacteria</taxon>
        <taxon>Pseudomonadati</taxon>
        <taxon>Pseudomonadota</taxon>
        <taxon>Alphaproteobacteria</taxon>
        <taxon>Rhodobacterales</taxon>
        <taxon>Paracoccaceae</taxon>
        <taxon>Sedimentitalea</taxon>
    </lineage>
</organism>
<dbReference type="RefSeq" id="WP_027264064.1">
    <property type="nucleotide sequence ID" value="NZ_FPAW01000012.1"/>
</dbReference>
<proteinExistence type="predicted"/>
<reference evidence="2 3" key="1">
    <citation type="submission" date="2016-10" db="EMBL/GenBank/DDBJ databases">
        <authorList>
            <person name="de Groot N.N."/>
        </authorList>
    </citation>
    <scope>NUCLEOTIDE SEQUENCE [LARGE SCALE GENOMIC DNA]</scope>
    <source>
        <strain evidence="2 3">CGMCC 1.10959</strain>
    </source>
</reference>